<protein>
    <submittedName>
        <fullName evidence="2">Uncharacterized protein</fullName>
    </submittedName>
</protein>
<name>A0ABV1QTJ3_9HYPH</name>
<sequence>MASKALLALVMLVFVLDGHLPGMRELRNPDTEGGKGASRAALLSKRSEA</sequence>
<reference evidence="2 3" key="1">
    <citation type="submission" date="2024-06" db="EMBL/GenBank/DDBJ databases">
        <authorList>
            <person name="Campbell A.G."/>
        </authorList>
    </citation>
    <scope>NUCLEOTIDE SEQUENCE [LARGE SCALE GENOMIC DNA]</scope>
    <source>
        <strain evidence="2 3">EM12</strain>
    </source>
</reference>
<comment type="caution">
    <text evidence="2">The sequence shown here is derived from an EMBL/GenBank/DDBJ whole genome shotgun (WGS) entry which is preliminary data.</text>
</comment>
<dbReference type="EMBL" id="JBELQE010000118">
    <property type="protein sequence ID" value="MER2252735.1"/>
    <property type="molecule type" value="Genomic_DNA"/>
</dbReference>
<keyword evidence="3" id="KW-1185">Reference proteome</keyword>
<feature type="region of interest" description="Disordered" evidence="1">
    <location>
        <begin position="24"/>
        <end position="49"/>
    </location>
</feature>
<evidence type="ECO:0000256" key="1">
    <source>
        <dbReference type="SAM" id="MobiDB-lite"/>
    </source>
</evidence>
<feature type="compositionally biased region" description="Basic and acidic residues" evidence="1">
    <location>
        <begin position="24"/>
        <end position="33"/>
    </location>
</feature>
<dbReference type="Proteomes" id="UP001480955">
    <property type="component" value="Unassembled WGS sequence"/>
</dbReference>
<proteinExistence type="predicted"/>
<accession>A0ABV1QTJ3</accession>
<evidence type="ECO:0000313" key="2">
    <source>
        <dbReference type="EMBL" id="MER2252735.1"/>
    </source>
</evidence>
<gene>
    <name evidence="2" type="ORF">ABS772_22720</name>
</gene>
<organism evidence="2 3">
    <name type="scientific">Methylorubrum podarium</name>
    <dbReference type="NCBI Taxonomy" id="200476"/>
    <lineage>
        <taxon>Bacteria</taxon>
        <taxon>Pseudomonadati</taxon>
        <taxon>Pseudomonadota</taxon>
        <taxon>Alphaproteobacteria</taxon>
        <taxon>Hyphomicrobiales</taxon>
        <taxon>Methylobacteriaceae</taxon>
        <taxon>Methylorubrum</taxon>
    </lineage>
</organism>
<evidence type="ECO:0000313" key="3">
    <source>
        <dbReference type="Proteomes" id="UP001480955"/>
    </source>
</evidence>
<dbReference type="RefSeq" id="WP_238257914.1">
    <property type="nucleotide sequence ID" value="NZ_BPRD01000520.1"/>
</dbReference>